<evidence type="ECO:0000313" key="3">
    <source>
        <dbReference type="EMBL" id="AFY81438.1"/>
    </source>
</evidence>
<keyword evidence="4" id="KW-1185">Reference proteome</keyword>
<evidence type="ECO:0000259" key="2">
    <source>
        <dbReference type="Pfam" id="PF05685"/>
    </source>
</evidence>
<feature type="region of interest" description="Disordered" evidence="1">
    <location>
        <begin position="208"/>
        <end position="274"/>
    </location>
</feature>
<dbReference type="InterPro" id="IPR011335">
    <property type="entry name" value="Restrct_endonuc-II-like"/>
</dbReference>
<feature type="compositionally biased region" description="Basic and acidic residues" evidence="1">
    <location>
        <begin position="208"/>
        <end position="260"/>
    </location>
</feature>
<dbReference type="CDD" id="cd06260">
    <property type="entry name" value="DUF820-like"/>
    <property type="match status" value="1"/>
</dbReference>
<dbReference type="OrthoDB" id="557157at2"/>
<name>K9TGC2_9CYAN</name>
<evidence type="ECO:0000256" key="1">
    <source>
        <dbReference type="SAM" id="MobiDB-lite"/>
    </source>
</evidence>
<dbReference type="Proteomes" id="UP000010367">
    <property type="component" value="Chromosome"/>
</dbReference>
<dbReference type="RefSeq" id="WP_015148082.1">
    <property type="nucleotide sequence ID" value="NC_019693.1"/>
</dbReference>
<dbReference type="Pfam" id="PF05685">
    <property type="entry name" value="Uma2"/>
    <property type="match status" value="1"/>
</dbReference>
<protein>
    <recommendedName>
        <fullName evidence="2">Putative restriction endonuclease domain-containing protein</fullName>
    </recommendedName>
</protein>
<feature type="domain" description="Putative restriction endonuclease" evidence="2">
    <location>
        <begin position="32"/>
        <end position="176"/>
    </location>
</feature>
<dbReference type="Gene3D" id="3.90.1570.10">
    <property type="entry name" value="tt1808, chain A"/>
    <property type="match status" value="1"/>
</dbReference>
<dbReference type="PANTHER" id="PTHR33352:SF3">
    <property type="entry name" value="SLR1612 PROTEIN"/>
    <property type="match status" value="1"/>
</dbReference>
<reference evidence="3 4" key="1">
    <citation type="submission" date="2012-06" db="EMBL/GenBank/DDBJ databases">
        <title>Finished chromosome of genome of Oscillatoria acuminata PCC 6304.</title>
        <authorList>
            <consortium name="US DOE Joint Genome Institute"/>
            <person name="Gugger M."/>
            <person name="Coursin T."/>
            <person name="Rippka R."/>
            <person name="Tandeau De Marsac N."/>
            <person name="Huntemann M."/>
            <person name="Wei C.-L."/>
            <person name="Han J."/>
            <person name="Detter J.C."/>
            <person name="Han C."/>
            <person name="Tapia R."/>
            <person name="Davenport K."/>
            <person name="Daligault H."/>
            <person name="Erkkila T."/>
            <person name="Gu W."/>
            <person name="Munk A.C.C."/>
            <person name="Teshima H."/>
            <person name="Xu Y."/>
            <person name="Chain P."/>
            <person name="Chen A."/>
            <person name="Krypides N."/>
            <person name="Mavromatis K."/>
            <person name="Markowitz V."/>
            <person name="Szeto E."/>
            <person name="Ivanova N."/>
            <person name="Mikhailova N."/>
            <person name="Ovchinnikova G."/>
            <person name="Pagani I."/>
            <person name="Pati A."/>
            <person name="Goodwin L."/>
            <person name="Peters L."/>
            <person name="Pitluck S."/>
            <person name="Woyke T."/>
            <person name="Kerfeld C."/>
        </authorList>
    </citation>
    <scope>NUCLEOTIDE SEQUENCE [LARGE SCALE GENOMIC DNA]</scope>
    <source>
        <strain evidence="3 4">PCC 6304</strain>
    </source>
</reference>
<dbReference type="KEGG" id="oac:Oscil6304_1757"/>
<accession>K9TGC2</accession>
<dbReference type="InterPro" id="IPR008538">
    <property type="entry name" value="Uma2"/>
</dbReference>
<dbReference type="EMBL" id="CP003607">
    <property type="protein sequence ID" value="AFY81438.1"/>
    <property type="molecule type" value="Genomic_DNA"/>
</dbReference>
<feature type="region of interest" description="Disordered" evidence="1">
    <location>
        <begin position="1"/>
        <end position="21"/>
    </location>
</feature>
<dbReference type="PATRIC" id="fig|56110.3.peg.2110"/>
<evidence type="ECO:0000313" key="4">
    <source>
        <dbReference type="Proteomes" id="UP000010367"/>
    </source>
</evidence>
<dbReference type="PANTHER" id="PTHR33352">
    <property type="entry name" value="SLR1095 PROTEIN"/>
    <property type="match status" value="1"/>
</dbReference>
<organism evidence="3 4">
    <name type="scientific">Oscillatoria acuminata PCC 6304</name>
    <dbReference type="NCBI Taxonomy" id="56110"/>
    <lineage>
        <taxon>Bacteria</taxon>
        <taxon>Bacillati</taxon>
        <taxon>Cyanobacteriota</taxon>
        <taxon>Cyanophyceae</taxon>
        <taxon>Oscillatoriophycideae</taxon>
        <taxon>Oscillatoriales</taxon>
        <taxon>Oscillatoriaceae</taxon>
        <taxon>Oscillatoria</taxon>
    </lineage>
</organism>
<dbReference type="eggNOG" id="COG4636">
    <property type="taxonomic scope" value="Bacteria"/>
</dbReference>
<dbReference type="HOGENOM" id="CLU_075279_1_1_3"/>
<dbReference type="InParanoid" id="K9TGC2"/>
<sequence length="274" mass="31943">MSASQLALTEPTEIPLPPTQDELPCDDGVPMETLRHKLQMDLLVDPLWTWLKDRDAFVGGNMFVYYSLAQVRDRDFKGPDVFAVLDVPRGERKSWVLWEEGKGPDVVIELLSSSTAKQDKTEKKQIYQNQMRVTEYFWYDPYNPEDWAGFVLTKGVYEPLGEDEQGRLLSQKLGLALVRWSGQYRDVETVWLRWATLEGELLPSKDELAETERQRAETERQRAETERQRAETERERAETERERAETERQRAERAEQRAQELAEQLRAIGIEPNP</sequence>
<dbReference type="SUPFAM" id="SSF52980">
    <property type="entry name" value="Restriction endonuclease-like"/>
    <property type="match status" value="1"/>
</dbReference>
<gene>
    <name evidence="3" type="ORF">Oscil6304_1757</name>
</gene>
<dbReference type="STRING" id="56110.Oscil6304_1757"/>
<proteinExistence type="predicted"/>
<dbReference type="InterPro" id="IPR012296">
    <property type="entry name" value="Nuclease_put_TT1808"/>
</dbReference>
<dbReference type="AlphaFoldDB" id="K9TGC2"/>